<reference evidence="3 4" key="1">
    <citation type="submission" date="2016-10" db="EMBL/GenBank/DDBJ databases">
        <authorList>
            <person name="de Groot N.N."/>
        </authorList>
    </citation>
    <scope>NUCLEOTIDE SEQUENCE [LARGE SCALE GENOMIC DNA]</scope>
    <source>
        <strain evidence="3 4">DSM 43941</strain>
    </source>
</reference>
<dbReference type="GO" id="GO:0005975">
    <property type="term" value="P:carbohydrate metabolic process"/>
    <property type="evidence" value="ECO:0007669"/>
    <property type="project" value="UniProtKB-ARBA"/>
</dbReference>
<sequence>MIARAVLALALALATGLTVLVAPQQPARAAAPVTVTETVSDAGFVHPGIGLSAADLRNTQTQVRAGREPWASYFSAMAATTFASAGYRASNSRSAAEPDVPLDPTFTAVGIRNRETNDSLGALTQALMWTVTGDEVYRRNAVQTLRTWAGMNPARYAYFADAHIHTGHPLYQFLMAAEIIRATAPLDDGTPGTYHGYDVVWSATDDQRLLTNFANPVVNTFLFAGNRWMNQHNFGLFGRIATAIYADDQAGYATGVEWLTVNSGYDGYDNGAIAPQIPLITADDPANPYGYDFVQVREMGRDQAHGECNIDNFTGLARILDVQGTRIDPAAGTVSTGANAVSVYDFLGRRLLAGANAFFGYMLGAAVPWADERGADWNGTVAPAYRGRIFNAVDELYSVYKYERGVDVETEAPWVAALSARQDGPYYHYGTTVTNFWAPGDKNPEYWVAFPSAVAGKTPTARPADTTLGFDRFSVQLDDRTEIVDGFARAHVTPQGTTSVVTRVMHDNNGDNGLLVRSDGPATLTVRDKEDPDPRNPDEWPATTLATVDIPDTGGQWRYVTYPEAGTYAAFYRLTGAAGTTVDLEHVLLQAQTTLTPPRLDRVDDAYYLTSGDASVLDFAATGTAVHTVTGLPAGASFDAGTGRLTWKPGKRDAGRHRLTIAADDGESVTARTTELVVSKNRHRTIDAAVADGTDRGAVYTTATSEPFRAALRAARQDHSALPALLTAVRALRLLNPTRPDGSLNYLDAVVTPLGVDAATLTKLTDTDYDSGTPDLRVASFVLDFGTRYRVTVSSFALQARFTFGNRLQGTNVYGSNDGITWDLLTAHETAAVNAWQTIEVVAEHRRDRYRYLKFQVDHPGVPTDPAYPGIWSFSGLKINGMRSEAAGTITAVSITSPAAVAGRVTTGDPVTVAFASPTPITGVTVTIGGRPLAATSVDGRSWTATGTLGALTGGTRLDLAINHTTSARKRAATIHGATDGTALYGSGDSDLIDLRAAVVDPAQAVHAAAVLDGKAATFSDIDKSLTWDFGADSTFRLDRADLLARQDNNGMIRLPGLVLQGSNDLSTWTTLTGPAFKTLAWQNLPSLHDGRFRYLRAANTTYINIAELRIFGDVRHQ</sequence>
<dbReference type="EMBL" id="LT629758">
    <property type="protein sequence ID" value="SDT06240.1"/>
    <property type="molecule type" value="Genomic_DNA"/>
</dbReference>
<proteinExistence type="predicted"/>
<evidence type="ECO:0000256" key="1">
    <source>
        <dbReference type="SAM" id="MobiDB-lite"/>
    </source>
</evidence>
<dbReference type="Pfam" id="PF05345">
    <property type="entry name" value="He_PIG"/>
    <property type="match status" value="1"/>
</dbReference>
<dbReference type="SUPFAM" id="SSF49313">
    <property type="entry name" value="Cadherin-like"/>
    <property type="match status" value="1"/>
</dbReference>
<dbReference type="GO" id="GO:0005509">
    <property type="term" value="F:calcium ion binding"/>
    <property type="evidence" value="ECO:0007669"/>
    <property type="project" value="InterPro"/>
</dbReference>
<dbReference type="SUPFAM" id="SSF49785">
    <property type="entry name" value="Galactose-binding domain-like"/>
    <property type="match status" value="1"/>
</dbReference>
<evidence type="ECO:0000313" key="4">
    <source>
        <dbReference type="Proteomes" id="UP000198688"/>
    </source>
</evidence>
<keyword evidence="2" id="KW-0732">Signal</keyword>
<keyword evidence="4" id="KW-1185">Reference proteome</keyword>
<feature type="region of interest" description="Disordered" evidence="1">
    <location>
        <begin position="519"/>
        <end position="540"/>
    </location>
</feature>
<dbReference type="InterPro" id="IPR013783">
    <property type="entry name" value="Ig-like_fold"/>
</dbReference>
<dbReference type="Gene3D" id="1.50.10.100">
    <property type="entry name" value="Chondroitin AC/alginate lyase"/>
    <property type="match status" value="1"/>
</dbReference>
<dbReference type="Gene3D" id="2.60.120.260">
    <property type="entry name" value="Galactose-binding domain-like"/>
    <property type="match status" value="2"/>
</dbReference>
<accession>A0A1H1XAW6</accession>
<evidence type="ECO:0000313" key="3">
    <source>
        <dbReference type="EMBL" id="SDT06240.1"/>
    </source>
</evidence>
<gene>
    <name evidence="3" type="ORF">SAMN04489716_2398</name>
</gene>
<feature type="signal peptide" evidence="2">
    <location>
        <begin position="1"/>
        <end position="21"/>
    </location>
</feature>
<dbReference type="STRING" id="113562.SAMN04489716_2398"/>
<dbReference type="Gene3D" id="2.60.40.10">
    <property type="entry name" value="Immunoglobulins"/>
    <property type="match status" value="1"/>
</dbReference>
<dbReference type="InterPro" id="IPR015919">
    <property type="entry name" value="Cadherin-like_sf"/>
</dbReference>
<dbReference type="SUPFAM" id="SSF48230">
    <property type="entry name" value="Chondroitin AC/alginate lyase"/>
    <property type="match status" value="1"/>
</dbReference>
<feature type="chain" id="PRO_5038463746" evidence="2">
    <location>
        <begin position="22"/>
        <end position="1118"/>
    </location>
</feature>
<dbReference type="Proteomes" id="UP000198688">
    <property type="component" value="Chromosome I"/>
</dbReference>
<protein>
    <submittedName>
        <fullName evidence="3">Putative Ig domain-containing protein</fullName>
    </submittedName>
</protein>
<organism evidence="3 4">
    <name type="scientific">Actinoplanes derwentensis</name>
    <dbReference type="NCBI Taxonomy" id="113562"/>
    <lineage>
        <taxon>Bacteria</taxon>
        <taxon>Bacillati</taxon>
        <taxon>Actinomycetota</taxon>
        <taxon>Actinomycetes</taxon>
        <taxon>Micromonosporales</taxon>
        <taxon>Micromonosporaceae</taxon>
        <taxon>Actinoplanes</taxon>
    </lineage>
</organism>
<dbReference type="OrthoDB" id="3862295at2"/>
<evidence type="ECO:0000256" key="2">
    <source>
        <dbReference type="SAM" id="SignalP"/>
    </source>
</evidence>
<dbReference type="RefSeq" id="WP_092544250.1">
    <property type="nucleotide sequence ID" value="NZ_BOMJ01000087.1"/>
</dbReference>
<dbReference type="AlphaFoldDB" id="A0A1H1XAW6"/>
<dbReference type="InterPro" id="IPR008979">
    <property type="entry name" value="Galactose-bd-like_sf"/>
</dbReference>
<name>A0A1H1XAW6_9ACTN</name>
<dbReference type="GO" id="GO:0016020">
    <property type="term" value="C:membrane"/>
    <property type="evidence" value="ECO:0007669"/>
    <property type="project" value="InterPro"/>
</dbReference>
<dbReference type="InterPro" id="IPR008929">
    <property type="entry name" value="Chondroitin_lyas"/>
</dbReference>
<feature type="compositionally biased region" description="Basic and acidic residues" evidence="1">
    <location>
        <begin position="526"/>
        <end position="538"/>
    </location>
</feature>